<evidence type="ECO:0000313" key="2">
    <source>
        <dbReference type="EMBL" id="KAJ1160427.1"/>
    </source>
</evidence>
<gene>
    <name evidence="2" type="ORF">NDU88_000929</name>
</gene>
<dbReference type="AlphaFoldDB" id="A0AAV7S8C8"/>
<feature type="compositionally biased region" description="Polar residues" evidence="1">
    <location>
        <begin position="1"/>
        <end position="25"/>
    </location>
</feature>
<feature type="region of interest" description="Disordered" evidence="1">
    <location>
        <begin position="96"/>
        <end position="125"/>
    </location>
</feature>
<organism evidence="2 3">
    <name type="scientific">Pleurodeles waltl</name>
    <name type="common">Iberian ribbed newt</name>
    <dbReference type="NCBI Taxonomy" id="8319"/>
    <lineage>
        <taxon>Eukaryota</taxon>
        <taxon>Metazoa</taxon>
        <taxon>Chordata</taxon>
        <taxon>Craniata</taxon>
        <taxon>Vertebrata</taxon>
        <taxon>Euteleostomi</taxon>
        <taxon>Amphibia</taxon>
        <taxon>Batrachia</taxon>
        <taxon>Caudata</taxon>
        <taxon>Salamandroidea</taxon>
        <taxon>Salamandridae</taxon>
        <taxon>Pleurodelinae</taxon>
        <taxon>Pleurodeles</taxon>
    </lineage>
</organism>
<reference evidence="2" key="1">
    <citation type="journal article" date="2022" name="bioRxiv">
        <title>Sequencing and chromosome-scale assembly of the giantPleurodeles waltlgenome.</title>
        <authorList>
            <person name="Brown T."/>
            <person name="Elewa A."/>
            <person name="Iarovenko S."/>
            <person name="Subramanian E."/>
            <person name="Araus A.J."/>
            <person name="Petzold A."/>
            <person name="Susuki M."/>
            <person name="Suzuki K.-i.T."/>
            <person name="Hayashi T."/>
            <person name="Toyoda A."/>
            <person name="Oliveira C."/>
            <person name="Osipova E."/>
            <person name="Leigh N.D."/>
            <person name="Simon A."/>
            <person name="Yun M.H."/>
        </authorList>
    </citation>
    <scope>NUCLEOTIDE SEQUENCE</scope>
    <source>
        <strain evidence="2">20211129_DDA</strain>
        <tissue evidence="2">Liver</tissue>
    </source>
</reference>
<name>A0AAV7S8C8_PLEWA</name>
<protein>
    <submittedName>
        <fullName evidence="2">Uncharacterized protein</fullName>
    </submittedName>
</protein>
<dbReference type="EMBL" id="JANPWB010000008">
    <property type="protein sequence ID" value="KAJ1160427.1"/>
    <property type="molecule type" value="Genomic_DNA"/>
</dbReference>
<feature type="region of interest" description="Disordered" evidence="1">
    <location>
        <begin position="1"/>
        <end position="30"/>
    </location>
</feature>
<evidence type="ECO:0000256" key="1">
    <source>
        <dbReference type="SAM" id="MobiDB-lite"/>
    </source>
</evidence>
<proteinExistence type="predicted"/>
<keyword evidence="3" id="KW-1185">Reference proteome</keyword>
<feature type="compositionally biased region" description="Polar residues" evidence="1">
    <location>
        <begin position="114"/>
        <end position="125"/>
    </location>
</feature>
<evidence type="ECO:0000313" key="3">
    <source>
        <dbReference type="Proteomes" id="UP001066276"/>
    </source>
</evidence>
<comment type="caution">
    <text evidence="2">The sequence shown here is derived from an EMBL/GenBank/DDBJ whole genome shotgun (WGS) entry which is preliminary data.</text>
</comment>
<sequence length="163" mass="17514">MLPSRPGSTTRSTQSLVHNSDNPNSCPHGGEGDPLLRCFRLRARLGPCPCRGGNPPPSTPPPSAVALSQEPRLNPCHSLRMSERLNKVWRLLHPGQAAQPLANHPAQARERNSRPSTARSSDATPTSTQLLACFLVGFPEPLRLGACHRPTSAPPSSAAREKE</sequence>
<dbReference type="Proteomes" id="UP001066276">
    <property type="component" value="Chromosome 4_2"/>
</dbReference>
<accession>A0AAV7S8C8</accession>